<dbReference type="Proteomes" id="UP000026961">
    <property type="component" value="Chromosome 2"/>
</dbReference>
<evidence type="ECO:0000313" key="2">
    <source>
        <dbReference type="EnsemblPlants" id="OGLUM02G12630.1"/>
    </source>
</evidence>
<evidence type="ECO:0000256" key="1">
    <source>
        <dbReference type="SAM" id="MobiDB-lite"/>
    </source>
</evidence>
<feature type="region of interest" description="Disordered" evidence="1">
    <location>
        <begin position="65"/>
        <end position="99"/>
    </location>
</feature>
<name>A0A0D9YQM4_9ORYZ</name>
<protein>
    <submittedName>
        <fullName evidence="2">Uncharacterized protein</fullName>
    </submittedName>
</protein>
<dbReference type="HOGENOM" id="CLU_1423540_0_0_1"/>
<proteinExistence type="predicted"/>
<evidence type="ECO:0000313" key="3">
    <source>
        <dbReference type="Proteomes" id="UP000026961"/>
    </source>
</evidence>
<dbReference type="AlphaFoldDB" id="A0A0D9YQM4"/>
<reference evidence="2" key="2">
    <citation type="submission" date="2018-05" db="EMBL/GenBank/DDBJ databases">
        <title>OgluRS3 (Oryza glumaepatula Reference Sequence Version 3).</title>
        <authorList>
            <person name="Zhang J."/>
            <person name="Kudrna D."/>
            <person name="Lee S."/>
            <person name="Talag J."/>
            <person name="Welchert J."/>
            <person name="Wing R.A."/>
        </authorList>
    </citation>
    <scope>NUCLEOTIDE SEQUENCE [LARGE SCALE GENOMIC DNA]</scope>
</reference>
<sequence>MVRMRWGCGECSNFKLTREGSGGVGVARLAGSRPRNRYRRHYQTRNPYMLATLEGASVSMSGSSHAYMAGESKGRRQSLAEQQLHQNQQPGDSKGNRKSAINEEAYSINRLNDWSMYPSLSDPSQGCCFSQAPLHQYHSRKNQSRYNLQQTYSLNPIYHLKLPIRRTQQVWQNWYLHNTNLLESNSQCILL</sequence>
<feature type="compositionally biased region" description="Polar residues" evidence="1">
    <location>
        <begin position="79"/>
        <end position="91"/>
    </location>
</feature>
<organism evidence="2">
    <name type="scientific">Oryza glumipatula</name>
    <dbReference type="NCBI Taxonomy" id="40148"/>
    <lineage>
        <taxon>Eukaryota</taxon>
        <taxon>Viridiplantae</taxon>
        <taxon>Streptophyta</taxon>
        <taxon>Embryophyta</taxon>
        <taxon>Tracheophyta</taxon>
        <taxon>Spermatophyta</taxon>
        <taxon>Magnoliopsida</taxon>
        <taxon>Liliopsida</taxon>
        <taxon>Poales</taxon>
        <taxon>Poaceae</taxon>
        <taxon>BOP clade</taxon>
        <taxon>Oryzoideae</taxon>
        <taxon>Oryzeae</taxon>
        <taxon>Oryzinae</taxon>
        <taxon>Oryza</taxon>
    </lineage>
</organism>
<reference evidence="2" key="1">
    <citation type="submission" date="2015-04" db="UniProtKB">
        <authorList>
            <consortium name="EnsemblPlants"/>
        </authorList>
    </citation>
    <scope>IDENTIFICATION</scope>
</reference>
<dbReference type="EnsemblPlants" id="OGLUM02G12630.1">
    <property type="protein sequence ID" value="OGLUM02G12630.1"/>
    <property type="gene ID" value="OGLUM02G12630"/>
</dbReference>
<keyword evidence="3" id="KW-1185">Reference proteome</keyword>
<dbReference type="Gramene" id="OGLUM02G12630.1">
    <property type="protein sequence ID" value="OGLUM02G12630.1"/>
    <property type="gene ID" value="OGLUM02G12630"/>
</dbReference>
<accession>A0A0D9YQM4</accession>